<dbReference type="Proteomes" id="UP001589609">
    <property type="component" value="Unassembled WGS sequence"/>
</dbReference>
<keyword evidence="1" id="KW-0472">Membrane</keyword>
<keyword evidence="1" id="KW-1133">Transmembrane helix</keyword>
<name>A0ABV5WGC7_9BACI</name>
<proteinExistence type="predicted"/>
<keyword evidence="3" id="KW-1185">Reference proteome</keyword>
<keyword evidence="1" id="KW-0812">Transmembrane</keyword>
<gene>
    <name evidence="2" type="ORF">ACFFMS_14790</name>
</gene>
<accession>A0ABV5WGC7</accession>
<evidence type="ECO:0000256" key="1">
    <source>
        <dbReference type="SAM" id="Phobius"/>
    </source>
</evidence>
<evidence type="ECO:0000313" key="3">
    <source>
        <dbReference type="Proteomes" id="UP001589609"/>
    </source>
</evidence>
<reference evidence="2 3" key="1">
    <citation type="submission" date="2024-09" db="EMBL/GenBank/DDBJ databases">
        <authorList>
            <person name="Sun Q."/>
            <person name="Mori K."/>
        </authorList>
    </citation>
    <scope>NUCLEOTIDE SEQUENCE [LARGE SCALE GENOMIC DNA]</scope>
    <source>
        <strain evidence="2 3">JCM 11201</strain>
    </source>
</reference>
<dbReference type="EMBL" id="JBHMAF010000086">
    <property type="protein sequence ID" value="MFB9759675.1"/>
    <property type="molecule type" value="Genomic_DNA"/>
</dbReference>
<feature type="transmembrane region" description="Helical" evidence="1">
    <location>
        <begin position="20"/>
        <end position="36"/>
    </location>
</feature>
<comment type="caution">
    <text evidence="2">The sequence shown here is derived from an EMBL/GenBank/DDBJ whole genome shotgun (WGS) entry which is preliminary data.</text>
</comment>
<sequence>MMTVKIKTNQSRRFTIPVPYSFLYVFSSLLSSKFLWRQVDMWIRRRLGRTDFSIAPLDAMVIKRFLSVVITELKQQRGLVIVDVTLQDGTQVMIRL</sequence>
<organism evidence="2 3">
    <name type="scientific">Ectobacillus funiculus</name>
    <dbReference type="NCBI Taxonomy" id="137993"/>
    <lineage>
        <taxon>Bacteria</taxon>
        <taxon>Bacillati</taxon>
        <taxon>Bacillota</taxon>
        <taxon>Bacilli</taxon>
        <taxon>Bacillales</taxon>
        <taxon>Bacillaceae</taxon>
        <taxon>Ectobacillus</taxon>
    </lineage>
</organism>
<evidence type="ECO:0000313" key="2">
    <source>
        <dbReference type="EMBL" id="MFB9759675.1"/>
    </source>
</evidence>
<protein>
    <submittedName>
        <fullName evidence="2">Uncharacterized protein</fullName>
    </submittedName>
</protein>